<protein>
    <submittedName>
        <fullName evidence="2">Uncharacterized protein</fullName>
    </submittedName>
</protein>
<dbReference type="AlphaFoldDB" id="A0A8S1IYY6"/>
<dbReference type="OrthoDB" id="551553at2759"/>
<reference evidence="2" key="1">
    <citation type="submission" date="2020-12" db="EMBL/GenBank/DDBJ databases">
        <authorList>
            <person name="Iha C."/>
        </authorList>
    </citation>
    <scope>NUCLEOTIDE SEQUENCE</scope>
</reference>
<sequence length="313" mass="35410">MGRRNKRLQRLERECAVLAAQAKLRLAESAVIRQGGGGGEMRQTPKSAKETLWISRERGRIAIANHLKNEDSAEEYNRNRITNDRGGPMASQFPRPQSASPGESRSGARHQLPRRPSSADPDGRRTLDADVTQIRREMAAMKEDCRAAWEEVSNRLETEKALRATVELLRGRLHAQTQREIEHQRRLQLHARLEPVFDRLAEKFVFKNPEEVVDRLEFLENDKLGTMDLLLRARLRKTTGSCAPRLTACSARRTTAWTACAASTTAACRSCSGGTIAWRTLWTASRASLASWRRASGSWWSCRRPCWTYGRCA</sequence>
<accession>A0A8S1IYY6</accession>
<evidence type="ECO:0000313" key="3">
    <source>
        <dbReference type="Proteomes" id="UP000708148"/>
    </source>
</evidence>
<gene>
    <name evidence="2" type="ORF">OSTQU699_LOCUS4371</name>
</gene>
<evidence type="ECO:0000313" key="2">
    <source>
        <dbReference type="EMBL" id="CAD7699012.1"/>
    </source>
</evidence>
<keyword evidence="3" id="KW-1185">Reference proteome</keyword>
<feature type="region of interest" description="Disordered" evidence="1">
    <location>
        <begin position="73"/>
        <end position="127"/>
    </location>
</feature>
<dbReference type="Proteomes" id="UP000708148">
    <property type="component" value="Unassembled WGS sequence"/>
</dbReference>
<dbReference type="EMBL" id="CAJHUC010000939">
    <property type="protein sequence ID" value="CAD7699012.1"/>
    <property type="molecule type" value="Genomic_DNA"/>
</dbReference>
<feature type="compositionally biased region" description="Polar residues" evidence="1">
    <location>
        <begin position="94"/>
        <end position="103"/>
    </location>
</feature>
<comment type="caution">
    <text evidence="2">The sequence shown here is derived from an EMBL/GenBank/DDBJ whole genome shotgun (WGS) entry which is preliminary data.</text>
</comment>
<name>A0A8S1IYY6_9CHLO</name>
<feature type="compositionally biased region" description="Basic and acidic residues" evidence="1">
    <location>
        <begin position="73"/>
        <end position="83"/>
    </location>
</feature>
<proteinExistence type="predicted"/>
<evidence type="ECO:0000256" key="1">
    <source>
        <dbReference type="SAM" id="MobiDB-lite"/>
    </source>
</evidence>
<organism evidence="2 3">
    <name type="scientific">Ostreobium quekettii</name>
    <dbReference type="NCBI Taxonomy" id="121088"/>
    <lineage>
        <taxon>Eukaryota</taxon>
        <taxon>Viridiplantae</taxon>
        <taxon>Chlorophyta</taxon>
        <taxon>core chlorophytes</taxon>
        <taxon>Ulvophyceae</taxon>
        <taxon>TCBD clade</taxon>
        <taxon>Bryopsidales</taxon>
        <taxon>Ostreobineae</taxon>
        <taxon>Ostreobiaceae</taxon>
        <taxon>Ostreobium</taxon>
    </lineage>
</organism>